<feature type="region of interest" description="Disordered" evidence="9">
    <location>
        <begin position="893"/>
        <end position="924"/>
    </location>
</feature>
<dbReference type="Gene3D" id="3.40.850.10">
    <property type="entry name" value="Kinesin motor domain"/>
    <property type="match status" value="2"/>
</dbReference>
<dbReference type="PROSITE" id="PS50067">
    <property type="entry name" value="KINESIN_MOTOR_2"/>
    <property type="match status" value="1"/>
</dbReference>
<dbReference type="GO" id="GO:0007018">
    <property type="term" value="P:microtubule-based movement"/>
    <property type="evidence" value="ECO:0007669"/>
    <property type="project" value="InterPro"/>
</dbReference>
<evidence type="ECO:0000256" key="1">
    <source>
        <dbReference type="ARBA" id="ARBA00022701"/>
    </source>
</evidence>
<dbReference type="Pfam" id="PF00225">
    <property type="entry name" value="Kinesin"/>
    <property type="match status" value="2"/>
</dbReference>
<evidence type="ECO:0000256" key="9">
    <source>
        <dbReference type="SAM" id="MobiDB-lite"/>
    </source>
</evidence>
<evidence type="ECO:0000256" key="2">
    <source>
        <dbReference type="ARBA" id="ARBA00022741"/>
    </source>
</evidence>
<keyword evidence="4 8" id="KW-0175">Coiled coil</keyword>
<dbReference type="GO" id="GO:0008017">
    <property type="term" value="F:microtubule binding"/>
    <property type="evidence" value="ECO:0007669"/>
    <property type="project" value="InterPro"/>
</dbReference>
<keyword evidence="2 7" id="KW-0547">Nucleotide-binding</keyword>
<sequence length="1311" mass="149221">MPFISEAASAIKNRLGFQDQSSESLMPSVRSSPDLLFKSASAVRIAGERDENGDGTVNRSFELSEDPSFWKDHNVQVIIRIRPLSSAEISVQGYSRCVRQDSCQTITWTGHPESRFTFDLVADENVSQEMLFKLAGVPMVENCMGGYNSCMFAYGQTGSGKTHTMLGDIEGGTGRHSVNCGMTPRVFEYLFSSIQKEKEILHPPIYRNKQSSCYNTIMFQGAANRKVAATNMNHASSRSHSVFTCIIESKWESQGVTHHRFARLNLVDLAGSERQKSSGAEGERLKEATNINKSLSTLGLVIMNLVNMSNGKSLHVPYRDSKLTFLLQDSLGGNSKTSIIANISPSTCCSLETLSTLKFAQRAKFIKNHAIVNEDASGDVLAMRVQIQQLKKEVSRLRGLANGEVENHGSDALTVSFPGSPGSFKWEGLHGSLSPLISDKRVSQKKEYEVALVGAFRREKDKDTALQALAAQHQAAMQLAKQREDEIQGLKMRLRFRESGIKRLEAVASGKISAETHLLKEKEEHLKEIEVLRSQVDRNQEVTRFAMENLRLKEEIKRHPTCRLKSFYEEGERERMNEQIMILQNKLYGHGFCLQSLHIELILQLLEALDWKLMHESEPSIIQKGNSNMATEMHGDGNLLVSSQGAGSPWRLNDENEFLRMQAIQNQSEIDMLRKKLGFCLEEKDNLERNVNDLVTKLEAEKSSKPQEDDTQKLQFELPNIAPNDHIELQTMVDAIAGASQREAEAHETAIILAKENEELRMKLKVLIEDNNKLIELYEHAVSERADKGMDEVQNSQEYKEDHCNHFSEFAEEKELGGKREVENLEHQLMEMHEENEKLLALYEKAMQERDEFKRMFSSGGQNIVETKGEFSCPEKLVEVDGGGTLELEKTNISDEGEMQETDFPNLDAQDGSHPCNEDRQEDTENDLMDVEDDFDLEKKTLEINMTKVSEDLGLVRMKLDIAQEKLLNSAETLSSFVSLEKAIAEVDNLSKEIEVIEDAIQMKQQEYASLKLISCDTHERRDLIDRKLMALKYSLSSFSSSVGYFEQREVQTRERFNASLSYLDRKKEELACLQSRKNEIEDAKKKFQQLENELTNNIAHLNSKIEEENLKRENEKVLFAIDNLEKTDVIQSKRNWHLSGKATELLKSEEEKTKAQIEMIQAQEKLGIMRKESEDLNRKFKKVESEMQVVETEVQKGLNSVEEMEHKLQTVVQEKEMVLEMKENGSSEAENMILEYHQRTFEADLKEEEVKILDEELQRELDRVTKLQKAKAEANEKKSQLLGFVRCESCLEEIQDIRMSIQELKSLLGT</sequence>
<keyword evidence="12" id="KW-1185">Reference proteome</keyword>
<dbReference type="OrthoDB" id="3176171at2759"/>
<dbReference type="PANTHER" id="PTHR37739">
    <property type="entry name" value="KINESIN-LIKE PROTEIN KIN-12D"/>
    <property type="match status" value="1"/>
</dbReference>
<feature type="coiled-coil region" evidence="8">
    <location>
        <begin position="1064"/>
        <end position="1194"/>
    </location>
</feature>
<name>A0A834HE16_RHOSS</name>
<dbReference type="SMART" id="SM00129">
    <property type="entry name" value="KISc"/>
    <property type="match status" value="1"/>
</dbReference>
<evidence type="ECO:0000256" key="7">
    <source>
        <dbReference type="PROSITE-ProRule" id="PRU00283"/>
    </source>
</evidence>
<dbReference type="InterPro" id="IPR027417">
    <property type="entry name" value="P-loop_NTPase"/>
</dbReference>
<evidence type="ECO:0000313" key="11">
    <source>
        <dbReference type="EMBL" id="KAF7152273.1"/>
    </source>
</evidence>
<dbReference type="EMBL" id="WJXA01000001">
    <property type="protein sequence ID" value="KAF7152273.1"/>
    <property type="molecule type" value="Genomic_DNA"/>
</dbReference>
<dbReference type="PROSITE" id="PS00411">
    <property type="entry name" value="KINESIN_MOTOR_1"/>
    <property type="match status" value="1"/>
</dbReference>
<proteinExistence type="inferred from homology"/>
<comment type="similarity">
    <text evidence="6">Belongs to the TRAFAC class myosin-kinesin ATPase superfamily. Kinesin family. KIN-12 subfamily.</text>
</comment>
<dbReference type="InterPro" id="IPR019821">
    <property type="entry name" value="Kinesin_motor_CS"/>
</dbReference>
<feature type="coiled-coil region" evidence="8">
    <location>
        <begin position="980"/>
        <end position="1007"/>
    </location>
</feature>
<dbReference type="InterPro" id="IPR001752">
    <property type="entry name" value="Kinesin_motor_dom"/>
</dbReference>
<dbReference type="PRINTS" id="PR00380">
    <property type="entry name" value="KINESINHEAVY"/>
</dbReference>
<protein>
    <recommendedName>
        <fullName evidence="10">Kinesin motor domain-containing protein</fullName>
    </recommendedName>
</protein>
<dbReference type="GO" id="GO:0003777">
    <property type="term" value="F:microtubule motor activity"/>
    <property type="evidence" value="ECO:0007669"/>
    <property type="project" value="InterPro"/>
</dbReference>
<evidence type="ECO:0000256" key="8">
    <source>
        <dbReference type="SAM" id="Coils"/>
    </source>
</evidence>
<evidence type="ECO:0000313" key="12">
    <source>
        <dbReference type="Proteomes" id="UP000626092"/>
    </source>
</evidence>
<reference evidence="11" key="1">
    <citation type="submission" date="2019-11" db="EMBL/GenBank/DDBJ databases">
        <authorList>
            <person name="Liu Y."/>
            <person name="Hou J."/>
            <person name="Li T.-Q."/>
            <person name="Guan C.-H."/>
            <person name="Wu X."/>
            <person name="Wu H.-Z."/>
            <person name="Ling F."/>
            <person name="Zhang R."/>
            <person name="Shi X.-G."/>
            <person name="Ren J.-P."/>
            <person name="Chen E.-F."/>
            <person name="Sun J.-M."/>
        </authorList>
    </citation>
    <scope>NUCLEOTIDE SEQUENCE</scope>
    <source>
        <strain evidence="11">Adult_tree_wgs_1</strain>
        <tissue evidence="11">Leaves</tissue>
    </source>
</reference>
<gene>
    <name evidence="11" type="ORF">RHSIM_Rhsim01G0198400</name>
</gene>
<feature type="coiled-coil region" evidence="8">
    <location>
        <begin position="822"/>
        <end position="856"/>
    </location>
</feature>
<dbReference type="PANTHER" id="PTHR37739:SF14">
    <property type="entry name" value="KINESIN-LIKE PROTEIN KIN-12E"/>
    <property type="match status" value="1"/>
</dbReference>
<feature type="coiled-coil region" evidence="8">
    <location>
        <begin position="1244"/>
        <end position="1278"/>
    </location>
</feature>
<evidence type="ECO:0000259" key="10">
    <source>
        <dbReference type="PROSITE" id="PS50067"/>
    </source>
</evidence>
<keyword evidence="5 7" id="KW-0505">Motor protein</keyword>
<organism evidence="11 12">
    <name type="scientific">Rhododendron simsii</name>
    <name type="common">Sims's rhododendron</name>
    <dbReference type="NCBI Taxonomy" id="118357"/>
    <lineage>
        <taxon>Eukaryota</taxon>
        <taxon>Viridiplantae</taxon>
        <taxon>Streptophyta</taxon>
        <taxon>Embryophyta</taxon>
        <taxon>Tracheophyta</taxon>
        <taxon>Spermatophyta</taxon>
        <taxon>Magnoliopsida</taxon>
        <taxon>eudicotyledons</taxon>
        <taxon>Gunneridae</taxon>
        <taxon>Pentapetalae</taxon>
        <taxon>asterids</taxon>
        <taxon>Ericales</taxon>
        <taxon>Ericaceae</taxon>
        <taxon>Ericoideae</taxon>
        <taxon>Rhodoreae</taxon>
        <taxon>Rhododendron</taxon>
    </lineage>
</organism>
<evidence type="ECO:0000256" key="3">
    <source>
        <dbReference type="ARBA" id="ARBA00022840"/>
    </source>
</evidence>
<feature type="binding site" evidence="7">
    <location>
        <begin position="155"/>
        <end position="162"/>
    </location>
    <ligand>
        <name>ATP</name>
        <dbReference type="ChEBI" id="CHEBI:30616"/>
    </ligand>
</feature>
<dbReference type="InterPro" id="IPR036961">
    <property type="entry name" value="Kinesin_motor_dom_sf"/>
</dbReference>
<dbReference type="InterPro" id="IPR044986">
    <property type="entry name" value="KIF15/KIN-12"/>
</dbReference>
<dbReference type="SUPFAM" id="SSF52540">
    <property type="entry name" value="P-loop containing nucleoside triphosphate hydrolases"/>
    <property type="match status" value="1"/>
</dbReference>
<dbReference type="GO" id="GO:0005524">
    <property type="term" value="F:ATP binding"/>
    <property type="evidence" value="ECO:0007669"/>
    <property type="project" value="UniProtKB-UniRule"/>
</dbReference>
<evidence type="ECO:0000256" key="6">
    <source>
        <dbReference type="ARBA" id="ARBA00034488"/>
    </source>
</evidence>
<dbReference type="Proteomes" id="UP000626092">
    <property type="component" value="Unassembled WGS sequence"/>
</dbReference>
<evidence type="ECO:0000256" key="4">
    <source>
        <dbReference type="ARBA" id="ARBA00023054"/>
    </source>
</evidence>
<evidence type="ECO:0000256" key="5">
    <source>
        <dbReference type="ARBA" id="ARBA00023175"/>
    </source>
</evidence>
<accession>A0A834HE16</accession>
<comment type="caution">
    <text evidence="11">The sequence shown here is derived from an EMBL/GenBank/DDBJ whole genome shotgun (WGS) entry which is preliminary data.</text>
</comment>
<dbReference type="GO" id="GO:0005874">
    <property type="term" value="C:microtubule"/>
    <property type="evidence" value="ECO:0007669"/>
    <property type="project" value="UniProtKB-KW"/>
</dbReference>
<keyword evidence="1" id="KW-0493">Microtubule</keyword>
<feature type="coiled-coil region" evidence="8">
    <location>
        <begin position="670"/>
        <end position="704"/>
    </location>
</feature>
<feature type="domain" description="Kinesin motor" evidence="10">
    <location>
        <begin position="74"/>
        <end position="366"/>
    </location>
</feature>
<keyword evidence="3 7" id="KW-0067">ATP-binding</keyword>